<protein>
    <submittedName>
        <fullName evidence="2">Metal dependent phosphohydrolase</fullName>
    </submittedName>
</protein>
<dbReference type="Pfam" id="PF13328">
    <property type="entry name" value="HD_4"/>
    <property type="match status" value="1"/>
</dbReference>
<dbReference type="SUPFAM" id="SSF109604">
    <property type="entry name" value="HD-domain/PDEase-like"/>
    <property type="match status" value="1"/>
</dbReference>
<dbReference type="Proteomes" id="UP000002287">
    <property type="component" value="Plasmid pBVIE01"/>
</dbReference>
<dbReference type="GO" id="GO:0008893">
    <property type="term" value="F:guanosine-3',5'-bis(diphosphate) 3'-diphosphatase activity"/>
    <property type="evidence" value="ECO:0007669"/>
    <property type="project" value="TreeGrafter"/>
</dbReference>
<dbReference type="EMBL" id="CP000617">
    <property type="protein sequence ID" value="ABO59867.1"/>
    <property type="molecule type" value="Genomic_DNA"/>
</dbReference>
<feature type="domain" description="HD/PDEase" evidence="1">
    <location>
        <begin position="29"/>
        <end position="148"/>
    </location>
</feature>
<evidence type="ECO:0000259" key="1">
    <source>
        <dbReference type="SMART" id="SM00471"/>
    </source>
</evidence>
<evidence type="ECO:0000313" key="2">
    <source>
        <dbReference type="EMBL" id="ABO59867.1"/>
    </source>
</evidence>
<dbReference type="KEGG" id="bvi:Bcep1808_6981"/>
<geneLocation type="plasmid" evidence="2 3">
    <name>pBVIE01</name>
</geneLocation>
<accession>A4JUB4</accession>
<sequence length="191" mass="21272">MTNLHWTLGDVRDYADRAHRSVNQRRKFTGEPYLVHPLAVTGLVATVEGHTKEMLAAAILHDVPDDVGSRRRDGPHRYDIDEIRSLFGPIVARYVMQLSNVSTPHDGDRAARMALERAHTAQADPEVKTIKLADVISNTISVVVVDREFAHTYLPEKKLLLEELREGDPGLLRMASDIVERGLAELAGHGN</sequence>
<dbReference type="SMART" id="SM00471">
    <property type="entry name" value="HDc"/>
    <property type="match status" value="1"/>
</dbReference>
<dbReference type="InterPro" id="IPR052194">
    <property type="entry name" value="MESH1"/>
</dbReference>
<dbReference type="PANTHER" id="PTHR46246:SF1">
    <property type="entry name" value="GUANOSINE-3',5'-BIS(DIPHOSPHATE) 3'-PYROPHOSPHOHYDROLASE MESH1"/>
    <property type="match status" value="1"/>
</dbReference>
<dbReference type="PANTHER" id="PTHR46246">
    <property type="entry name" value="GUANOSINE-3',5'-BIS(DIPHOSPHATE) 3'-PYROPHOSPHOHYDROLASE MESH1"/>
    <property type="match status" value="1"/>
</dbReference>
<dbReference type="HOGENOM" id="CLU_101390_0_0_4"/>
<name>A4JUB4_BURVG</name>
<gene>
    <name evidence="2" type="ordered locus">Bcep1808_6981</name>
</gene>
<dbReference type="AlphaFoldDB" id="A4JUB4"/>
<keyword evidence="2" id="KW-0614">Plasmid</keyword>
<organism evidence="2 3">
    <name type="scientific">Burkholderia vietnamiensis (strain G4 / LMG 22486)</name>
    <name type="common">Burkholderia cepacia (strain R1808)</name>
    <dbReference type="NCBI Taxonomy" id="269482"/>
    <lineage>
        <taxon>Bacteria</taxon>
        <taxon>Pseudomonadati</taxon>
        <taxon>Pseudomonadota</taxon>
        <taxon>Betaproteobacteria</taxon>
        <taxon>Burkholderiales</taxon>
        <taxon>Burkholderiaceae</taxon>
        <taxon>Burkholderia</taxon>
        <taxon>Burkholderia cepacia complex</taxon>
    </lineage>
</organism>
<dbReference type="Gene3D" id="1.10.3210.10">
    <property type="entry name" value="Hypothetical protein af1432"/>
    <property type="match status" value="1"/>
</dbReference>
<keyword evidence="2" id="KW-0378">Hydrolase</keyword>
<evidence type="ECO:0000313" key="3">
    <source>
        <dbReference type="Proteomes" id="UP000002287"/>
    </source>
</evidence>
<dbReference type="InterPro" id="IPR003607">
    <property type="entry name" value="HD/PDEase_dom"/>
</dbReference>
<proteinExistence type="predicted"/>
<reference evidence="2 3" key="1">
    <citation type="submission" date="2007-03" db="EMBL/GenBank/DDBJ databases">
        <title>Complete sequence of plasmid pBVIE01 of Burkholderia vietnamiensis G4.</title>
        <authorList>
            <consortium name="US DOE Joint Genome Institute"/>
            <person name="Copeland A."/>
            <person name="Lucas S."/>
            <person name="Lapidus A."/>
            <person name="Barry K."/>
            <person name="Detter J.C."/>
            <person name="Glavina del Rio T."/>
            <person name="Hammon N."/>
            <person name="Israni S."/>
            <person name="Dalin E."/>
            <person name="Tice H."/>
            <person name="Pitluck S."/>
            <person name="Chain P."/>
            <person name="Malfatti S."/>
            <person name="Shin M."/>
            <person name="Vergez L."/>
            <person name="Schmutz J."/>
            <person name="Larimer F."/>
            <person name="Land M."/>
            <person name="Hauser L."/>
            <person name="Kyrpides N."/>
            <person name="Tiedje J."/>
            <person name="Richardson P."/>
        </authorList>
    </citation>
    <scope>NUCLEOTIDE SEQUENCE [LARGE SCALE GENOMIC DNA]</scope>
    <source>
        <strain evidence="3">G4 / LMG 22486</strain>
        <plasmid evidence="2 3">pBVIE01</plasmid>
    </source>
</reference>